<gene>
    <name evidence="9" type="ORF">VJ786_15865</name>
</gene>
<dbReference type="InterPro" id="IPR029510">
    <property type="entry name" value="Ald_DH_CS_GLU"/>
</dbReference>
<dbReference type="Pfam" id="PF00171">
    <property type="entry name" value="Aldedh"/>
    <property type="match status" value="1"/>
</dbReference>
<dbReference type="Gene3D" id="3.40.605.10">
    <property type="entry name" value="Aldehyde Dehydrogenase, Chain A, domain 1"/>
    <property type="match status" value="1"/>
</dbReference>
<dbReference type="RefSeq" id="WP_134776088.1">
    <property type="nucleotide sequence ID" value="NZ_JAYLLN010000057.1"/>
</dbReference>
<accession>A0ABU8IAA5</accession>
<evidence type="ECO:0000313" key="10">
    <source>
        <dbReference type="Proteomes" id="UP001363035"/>
    </source>
</evidence>
<dbReference type="Proteomes" id="UP001363035">
    <property type="component" value="Unassembled WGS sequence"/>
</dbReference>
<protein>
    <recommendedName>
        <fullName evidence="4">Aldehyde dehydrogenase</fullName>
    </recommendedName>
</protein>
<evidence type="ECO:0000256" key="4">
    <source>
        <dbReference type="PIRNR" id="PIRNR036492"/>
    </source>
</evidence>
<reference evidence="9 10" key="1">
    <citation type="submission" date="2024-01" db="EMBL/GenBank/DDBJ databases">
        <title>Sphingobacterium tenebrionis sp. nov., a novel endophyte isolated from tenebrio molitor intestines.</title>
        <authorList>
            <person name="Zhang C."/>
        </authorList>
    </citation>
    <scope>NUCLEOTIDE SEQUENCE [LARGE SCALE GENOMIC DNA]</scope>
    <source>
        <strain evidence="9 10">PU5-4</strain>
    </source>
</reference>
<keyword evidence="2 4" id="KW-0560">Oxidoreductase</keyword>
<dbReference type="PROSITE" id="PS00687">
    <property type="entry name" value="ALDEHYDE_DEHYDR_GLU"/>
    <property type="match status" value="1"/>
</dbReference>
<dbReference type="InterPro" id="IPR016163">
    <property type="entry name" value="Ald_DH_C"/>
</dbReference>
<evidence type="ECO:0000313" key="9">
    <source>
        <dbReference type="EMBL" id="MEI5986381.1"/>
    </source>
</evidence>
<dbReference type="InterPro" id="IPR012394">
    <property type="entry name" value="Aldehyde_DH_NAD(P)"/>
</dbReference>
<evidence type="ECO:0000259" key="8">
    <source>
        <dbReference type="Pfam" id="PF00171"/>
    </source>
</evidence>
<proteinExistence type="inferred from homology"/>
<keyword evidence="10" id="KW-1185">Reference proteome</keyword>
<dbReference type="PROSITE" id="PS00070">
    <property type="entry name" value="ALDEHYDE_DEHYDR_CYS"/>
    <property type="match status" value="1"/>
</dbReference>
<dbReference type="InterPro" id="IPR016161">
    <property type="entry name" value="Ald_DH/histidinol_DH"/>
</dbReference>
<dbReference type="PANTHER" id="PTHR43570">
    <property type="entry name" value="ALDEHYDE DEHYDROGENASE"/>
    <property type="match status" value="1"/>
</dbReference>
<dbReference type="InterPro" id="IPR016160">
    <property type="entry name" value="Ald_DH_CS_CYS"/>
</dbReference>
<evidence type="ECO:0000256" key="7">
    <source>
        <dbReference type="SAM" id="Coils"/>
    </source>
</evidence>
<comment type="caution">
    <text evidence="9">The sequence shown here is derived from an EMBL/GenBank/DDBJ whole genome shotgun (WGS) entry which is preliminary data.</text>
</comment>
<keyword evidence="3" id="KW-0520">NAD</keyword>
<keyword evidence="7" id="KW-0175">Coiled coil</keyword>
<feature type="active site" evidence="5">
    <location>
        <position position="215"/>
    </location>
</feature>
<evidence type="ECO:0000256" key="6">
    <source>
        <dbReference type="RuleBase" id="RU003345"/>
    </source>
</evidence>
<feature type="coiled-coil region" evidence="7">
    <location>
        <begin position="28"/>
        <end position="55"/>
    </location>
</feature>
<dbReference type="InterPro" id="IPR015590">
    <property type="entry name" value="Aldehyde_DH_dom"/>
</dbReference>
<sequence>MEYPSLSEIDKIYALQQKNTAEIKQLPASKREQLLRKLLTKIKEAENEIQAALYQDFHKSALESTITEILAVEMELKHIIKNIGKWTKDKSVGWSAMFTNVKAYLHYEPKGHVLIITPWNYPFQLPLVHLAACIAAGNTAILKLSEFSPHTNRIVKKILQEVFPEDHVAVLEGEVKETTHLLSLRFDHIHFTGSPAVGKIIMEAASKNLTDITLELGGKSPAVLDRNINVRRVVQNLIWAKFVNAGQTCIAPDYVLVPRQLKSEIEQVFREELREAFGRDAINSPDYARIINKKQFDRLVEALTDAKHLGAQVISGGATDEKELYIEPTVIGQVAMTNSLMTEEIFGPIFPIVYYSQIDEAIKFINDREKPLALYVFSNDGIFNKHVIRYTSAGSTCINDALIQIMHPKLPFGGVNNSGIGQSTGWYGFRAFSHERAVADAKGFPLSKMFWFPYSERTHKFVQWIRKIFG</sequence>
<organism evidence="9 10">
    <name type="scientific">Sphingobacterium tenebrionis</name>
    <dbReference type="NCBI Taxonomy" id="3111775"/>
    <lineage>
        <taxon>Bacteria</taxon>
        <taxon>Pseudomonadati</taxon>
        <taxon>Bacteroidota</taxon>
        <taxon>Sphingobacteriia</taxon>
        <taxon>Sphingobacteriales</taxon>
        <taxon>Sphingobacteriaceae</taxon>
        <taxon>Sphingobacterium</taxon>
    </lineage>
</organism>
<dbReference type="PIRSF" id="PIRSF036492">
    <property type="entry name" value="ALDH"/>
    <property type="match status" value="1"/>
</dbReference>
<feature type="domain" description="Aldehyde dehydrogenase" evidence="8">
    <location>
        <begin position="8"/>
        <end position="437"/>
    </location>
</feature>
<name>A0ABU8IAA5_9SPHI</name>
<evidence type="ECO:0000256" key="1">
    <source>
        <dbReference type="ARBA" id="ARBA00009986"/>
    </source>
</evidence>
<evidence type="ECO:0000256" key="2">
    <source>
        <dbReference type="ARBA" id="ARBA00023002"/>
    </source>
</evidence>
<dbReference type="PANTHER" id="PTHR43570:SF20">
    <property type="entry name" value="ALDEHYDE DEHYDROGENASE ALDX-RELATED"/>
    <property type="match status" value="1"/>
</dbReference>
<dbReference type="SUPFAM" id="SSF53720">
    <property type="entry name" value="ALDH-like"/>
    <property type="match status" value="1"/>
</dbReference>
<dbReference type="EMBL" id="JAYLLN010000057">
    <property type="protein sequence ID" value="MEI5986381.1"/>
    <property type="molecule type" value="Genomic_DNA"/>
</dbReference>
<comment type="similarity">
    <text evidence="1 4 6">Belongs to the aldehyde dehydrogenase family.</text>
</comment>
<evidence type="ECO:0000256" key="3">
    <source>
        <dbReference type="ARBA" id="ARBA00023027"/>
    </source>
</evidence>
<dbReference type="Gene3D" id="3.40.309.10">
    <property type="entry name" value="Aldehyde Dehydrogenase, Chain A, domain 2"/>
    <property type="match status" value="1"/>
</dbReference>
<dbReference type="InterPro" id="IPR016162">
    <property type="entry name" value="Ald_DH_N"/>
</dbReference>
<evidence type="ECO:0000256" key="5">
    <source>
        <dbReference type="PROSITE-ProRule" id="PRU10007"/>
    </source>
</evidence>